<evidence type="ECO:0000256" key="4">
    <source>
        <dbReference type="ARBA" id="ARBA00022824"/>
    </source>
</evidence>
<keyword evidence="10" id="KW-1185">Reference proteome</keyword>
<protein>
    <submittedName>
        <fullName evidence="9">Uncharacterized protein</fullName>
    </submittedName>
</protein>
<evidence type="ECO:0000256" key="7">
    <source>
        <dbReference type="SAM" id="MobiDB-lite"/>
    </source>
</evidence>
<comment type="similarity">
    <text evidence="2">Belongs to the ERG2 family.</text>
</comment>
<keyword evidence="3 8" id="KW-0812">Transmembrane</keyword>
<dbReference type="PANTHER" id="PTHR10868:SF1">
    <property type="entry name" value="SIGMA NON-OPIOID INTRACELLULAR RECEPTOR 1"/>
    <property type="match status" value="1"/>
</dbReference>
<sequence length="353" mass="39623">MKSAVLTSSSSSSSRSNTTEDRDSCYFPGCRKDANCKCEICLASINATLDLLPMSIQKSTLTKFSATKPLAERTPIRFKPSILSTPMKGTSQIQTSPILKSTAKSNFPEEQNMGKEKKRKRKWNIGFYLWRLIVALSVIFAVDSVFTWVVTGILRPTLSPEILKRVGEELWVSDDLAGKLRLLQRNLEGLVNENVSNCSSVDSSWRLIQDGLLARSRCTLYSSIAEEVSIWGWPLQNAGLLVSGFSSTSFTILSGRLIEWPNGNVEHSVRQANSSWILERLSASVVKMEPNTWVLEYKQNPVLGDSRLSLAALQFLNIRISRVLEKLKNKMYMVPSLIHQYSYNGEDNFHCPT</sequence>
<dbReference type="PANTHER" id="PTHR10868">
    <property type="entry name" value="SIGMA 1-TYPE OPIOID RECEPTOR-RELATED"/>
    <property type="match status" value="1"/>
</dbReference>
<comment type="subcellular location">
    <subcellularLocation>
        <location evidence="1">Endoplasmic reticulum membrane</location>
    </subcellularLocation>
</comment>
<evidence type="ECO:0000313" key="10">
    <source>
        <dbReference type="Proteomes" id="UP000631114"/>
    </source>
</evidence>
<dbReference type="InterPro" id="IPR006716">
    <property type="entry name" value="ERG2_sigma1_rcpt-like"/>
</dbReference>
<feature type="transmembrane region" description="Helical" evidence="8">
    <location>
        <begin position="128"/>
        <end position="150"/>
    </location>
</feature>
<accession>A0A835HUP5</accession>
<name>A0A835HUP5_9MAGN</name>
<evidence type="ECO:0000256" key="3">
    <source>
        <dbReference type="ARBA" id="ARBA00022692"/>
    </source>
</evidence>
<reference evidence="9 10" key="1">
    <citation type="submission" date="2020-10" db="EMBL/GenBank/DDBJ databases">
        <title>The Coptis chinensis genome and diversification of protoberbering-type alkaloids.</title>
        <authorList>
            <person name="Wang B."/>
            <person name="Shu S."/>
            <person name="Song C."/>
            <person name="Liu Y."/>
        </authorList>
    </citation>
    <scope>NUCLEOTIDE SEQUENCE [LARGE SCALE GENOMIC DNA]</scope>
    <source>
        <strain evidence="9">HL-2020</strain>
        <tissue evidence="9">Leaf</tissue>
    </source>
</reference>
<organism evidence="9 10">
    <name type="scientific">Coptis chinensis</name>
    <dbReference type="NCBI Taxonomy" id="261450"/>
    <lineage>
        <taxon>Eukaryota</taxon>
        <taxon>Viridiplantae</taxon>
        <taxon>Streptophyta</taxon>
        <taxon>Embryophyta</taxon>
        <taxon>Tracheophyta</taxon>
        <taxon>Spermatophyta</taxon>
        <taxon>Magnoliopsida</taxon>
        <taxon>Ranunculales</taxon>
        <taxon>Ranunculaceae</taxon>
        <taxon>Coptidoideae</taxon>
        <taxon>Coptis</taxon>
    </lineage>
</organism>
<keyword evidence="6 8" id="KW-0472">Membrane</keyword>
<dbReference type="EMBL" id="JADFTS010000005">
    <property type="protein sequence ID" value="KAF9605106.1"/>
    <property type="molecule type" value="Genomic_DNA"/>
</dbReference>
<evidence type="ECO:0000313" key="9">
    <source>
        <dbReference type="EMBL" id="KAF9605106.1"/>
    </source>
</evidence>
<dbReference type="GO" id="GO:0005789">
    <property type="term" value="C:endoplasmic reticulum membrane"/>
    <property type="evidence" value="ECO:0007669"/>
    <property type="project" value="UniProtKB-SubCell"/>
</dbReference>
<dbReference type="Proteomes" id="UP000631114">
    <property type="component" value="Unassembled WGS sequence"/>
</dbReference>
<proteinExistence type="inferred from homology"/>
<evidence type="ECO:0000256" key="8">
    <source>
        <dbReference type="SAM" id="Phobius"/>
    </source>
</evidence>
<evidence type="ECO:0000256" key="1">
    <source>
        <dbReference type="ARBA" id="ARBA00004586"/>
    </source>
</evidence>
<dbReference type="OrthoDB" id="347124at2759"/>
<comment type="caution">
    <text evidence="9">The sequence shown here is derived from an EMBL/GenBank/DDBJ whole genome shotgun (WGS) entry which is preliminary data.</text>
</comment>
<evidence type="ECO:0000256" key="2">
    <source>
        <dbReference type="ARBA" id="ARBA00007141"/>
    </source>
</evidence>
<evidence type="ECO:0000256" key="5">
    <source>
        <dbReference type="ARBA" id="ARBA00022989"/>
    </source>
</evidence>
<keyword evidence="5 8" id="KW-1133">Transmembrane helix</keyword>
<gene>
    <name evidence="9" type="ORF">IFM89_013776</name>
</gene>
<dbReference type="Pfam" id="PF04622">
    <property type="entry name" value="ERG2_Sigma1R"/>
    <property type="match status" value="1"/>
</dbReference>
<evidence type="ECO:0000256" key="6">
    <source>
        <dbReference type="ARBA" id="ARBA00023136"/>
    </source>
</evidence>
<feature type="region of interest" description="Disordered" evidence="7">
    <location>
        <begin position="1"/>
        <end position="23"/>
    </location>
</feature>
<keyword evidence="4" id="KW-0256">Endoplasmic reticulum</keyword>
<dbReference type="AlphaFoldDB" id="A0A835HUP5"/>